<feature type="coiled-coil region" evidence="7">
    <location>
        <begin position="357"/>
        <end position="384"/>
    </location>
</feature>
<dbReference type="GO" id="GO:0030295">
    <property type="term" value="F:protein kinase activator activity"/>
    <property type="evidence" value="ECO:0007669"/>
    <property type="project" value="TreeGrafter"/>
</dbReference>
<dbReference type="OrthoDB" id="1937984at2759"/>
<comment type="subcellular location">
    <subcellularLocation>
        <location evidence="6">Cytoplasm</location>
    </subcellularLocation>
    <subcellularLocation>
        <location evidence="6">Preautophagosomal structure membrane</location>
        <topology evidence="6">Peripheral membrane protein</topology>
    </subcellularLocation>
</comment>
<dbReference type="InterPro" id="IPR007240">
    <property type="entry name" value="Atg17"/>
</dbReference>
<dbReference type="InterPro" id="IPR045326">
    <property type="entry name" value="ATG17-like_dom"/>
</dbReference>
<reference evidence="9 10" key="1">
    <citation type="journal article" date="2019" name="BMC Genomics">
        <title>Chromosome level assembly and comparative genome analysis confirm lager-brewing yeasts originated from a single hybridization.</title>
        <authorList>
            <person name="Salazar A.N."/>
            <person name="Gorter de Vries A.R."/>
            <person name="van den Broek M."/>
            <person name="Brouwers N."/>
            <person name="de la Torre Cortes P."/>
            <person name="Kuijpers N.G.A."/>
            <person name="Daran J.G."/>
            <person name="Abeel T."/>
        </authorList>
    </citation>
    <scope>NUCLEOTIDE SEQUENCE [LARGE SCALE GENOMIC DNA]</scope>
    <source>
        <strain evidence="9 10">CBS 1483</strain>
    </source>
</reference>
<feature type="domain" description="Autophagy protein ATG17-like" evidence="8">
    <location>
        <begin position="16"/>
        <end position="393"/>
    </location>
</feature>
<keyword evidence="3 6" id="KW-0963">Cytoplasm</keyword>
<keyword evidence="4 6" id="KW-0072">Autophagy</keyword>
<dbReference type="Pfam" id="PF04108">
    <property type="entry name" value="ATG17_like"/>
    <property type="match status" value="1"/>
</dbReference>
<evidence type="ECO:0000313" key="9">
    <source>
        <dbReference type="EMBL" id="QID86972.1"/>
    </source>
</evidence>
<gene>
    <name evidence="9" type="primary">ATG17_2</name>
    <name evidence="9" type="ORF">GRS66_009626</name>
</gene>
<keyword evidence="7" id="KW-0175">Coiled coil</keyword>
<sequence>MSEADVKKFVNNARKTLTDAQLLCSNANQRIVNIKKKISSWQLSISKLNFLIVGLREQGKFLYVTILKEGIGKKLIQKEWNQVVLVALVDEMKYWQNKINTKVARLDGIVNELNRTQKDDTNHPKLGDYISRENINLLNEKLKEVPVIERQIENIKFQYENMVRKVHKELIEAKLADTTRKFQSEFGIGKSLETDVAEQFSKELTDLERDLVEILNSLTQHFDKTLLLQEENAGNKEHADLFKVVEDDDQELFNITKALHEIIDDVDKTIYNLNQFLEEKIKQKTEIHTEVSEIISDFNRNLEYLVIFKDISNLIDTFKNSCTEDIQITTELCEFYDSFEKSYGNLISEAKRRKEVANKMRTILEDCEIQLQDLNAQDQKERQNFIADNGNYLPETIWPGKIDDFSSLYTFEYNVKDP</sequence>
<evidence type="ECO:0000256" key="1">
    <source>
        <dbReference type="ARBA" id="ARBA00006259"/>
    </source>
</evidence>
<dbReference type="GO" id="GO:0060090">
    <property type="term" value="F:molecular adaptor activity"/>
    <property type="evidence" value="ECO:0007669"/>
    <property type="project" value="TreeGrafter"/>
</dbReference>
<proteinExistence type="inferred from homology"/>
<evidence type="ECO:0000259" key="8">
    <source>
        <dbReference type="Pfam" id="PF04108"/>
    </source>
</evidence>
<evidence type="ECO:0000256" key="2">
    <source>
        <dbReference type="ARBA" id="ARBA00013806"/>
    </source>
</evidence>
<dbReference type="EMBL" id="CP049009">
    <property type="protein sequence ID" value="QID86972.1"/>
    <property type="molecule type" value="Genomic_DNA"/>
</dbReference>
<dbReference type="PANTHER" id="PTHR28005:SF1">
    <property type="entry name" value="AUTOPHAGY-RELATED PROTEIN 17"/>
    <property type="match status" value="1"/>
</dbReference>
<dbReference type="GO" id="GO:1990316">
    <property type="term" value="C:Atg1/ULK1 kinase complex"/>
    <property type="evidence" value="ECO:0007669"/>
    <property type="project" value="TreeGrafter"/>
</dbReference>
<organism evidence="9 10">
    <name type="scientific">Saccharomyces pastorianus</name>
    <name type="common">Lager yeast</name>
    <name type="synonym">Saccharomyces cerevisiae x Saccharomyces eubayanus</name>
    <dbReference type="NCBI Taxonomy" id="27292"/>
    <lineage>
        <taxon>Eukaryota</taxon>
        <taxon>Fungi</taxon>
        <taxon>Dikarya</taxon>
        <taxon>Ascomycota</taxon>
        <taxon>Saccharomycotina</taxon>
        <taxon>Saccharomycetes</taxon>
        <taxon>Saccharomycetales</taxon>
        <taxon>Saccharomycetaceae</taxon>
        <taxon>Saccharomyces</taxon>
    </lineage>
</organism>
<evidence type="ECO:0000313" key="10">
    <source>
        <dbReference type="Proteomes" id="UP000501346"/>
    </source>
</evidence>
<keyword evidence="10" id="KW-1185">Reference proteome</keyword>
<evidence type="ECO:0000256" key="3">
    <source>
        <dbReference type="ARBA" id="ARBA00022490"/>
    </source>
</evidence>
<dbReference type="GO" id="GO:0034045">
    <property type="term" value="C:phagophore assembly site membrane"/>
    <property type="evidence" value="ECO:0007669"/>
    <property type="project" value="UniProtKB-SubCell"/>
</dbReference>
<dbReference type="PANTHER" id="PTHR28005">
    <property type="entry name" value="AUTOPHAGY-RELATED PROTEIN 17"/>
    <property type="match status" value="1"/>
</dbReference>
<name>A0A6C1ECJ2_SACPS</name>
<comment type="similarity">
    <text evidence="1 6">Belongs to the ATG17 family.</text>
</comment>
<dbReference type="Proteomes" id="UP000501346">
    <property type="component" value="Chromosome SeXII"/>
</dbReference>
<dbReference type="GO" id="GO:0000422">
    <property type="term" value="P:autophagy of mitochondrion"/>
    <property type="evidence" value="ECO:0007669"/>
    <property type="project" value="TreeGrafter"/>
</dbReference>
<evidence type="ECO:0000256" key="6">
    <source>
        <dbReference type="RuleBase" id="RU368080"/>
    </source>
</evidence>
<evidence type="ECO:0000256" key="7">
    <source>
        <dbReference type="SAM" id="Coils"/>
    </source>
</evidence>
<dbReference type="GO" id="GO:0034727">
    <property type="term" value="P:piecemeal microautophagy of the nucleus"/>
    <property type="evidence" value="ECO:0007669"/>
    <property type="project" value="TreeGrafter"/>
</dbReference>
<accession>A0A6C1ECJ2</accession>
<dbReference type="AlphaFoldDB" id="A0A6C1ECJ2"/>
<dbReference type="GO" id="GO:0000045">
    <property type="term" value="P:autophagosome assembly"/>
    <property type="evidence" value="ECO:0007669"/>
    <property type="project" value="TreeGrafter"/>
</dbReference>
<evidence type="ECO:0000256" key="5">
    <source>
        <dbReference type="ARBA" id="ARBA00023136"/>
    </source>
</evidence>
<keyword evidence="5" id="KW-0472">Membrane</keyword>
<comment type="function">
    <text evidence="6">Autophagy-specific protein that functions in response to autophagy-inducing signals as a scaffold to recruit other ATG proteins to organize preautophagosomal structure (PAS) formation. Modulates the timing and magnitude of the autophagy response, such as the size of the sequestering vesicles. Plays particularly a role in pexophagy and nucleophagy.</text>
</comment>
<evidence type="ECO:0000256" key="4">
    <source>
        <dbReference type="ARBA" id="ARBA00023006"/>
    </source>
</evidence>
<protein>
    <recommendedName>
        <fullName evidence="2 6">Autophagy-related protein 17</fullName>
    </recommendedName>
</protein>